<feature type="transmembrane region" description="Helical" evidence="8">
    <location>
        <begin position="122"/>
        <end position="141"/>
    </location>
</feature>
<proteinExistence type="inferred from homology"/>
<evidence type="ECO:0000313" key="12">
    <source>
        <dbReference type="EMBL" id="ORZ24270.1"/>
    </source>
</evidence>
<dbReference type="InterPro" id="IPR011642">
    <property type="entry name" value="Gate_dom"/>
</dbReference>
<dbReference type="InterPro" id="IPR002668">
    <property type="entry name" value="CNT_N_dom"/>
</dbReference>
<evidence type="ECO:0000256" key="8">
    <source>
        <dbReference type="SAM" id="Phobius"/>
    </source>
</evidence>
<dbReference type="InterPro" id="IPR011657">
    <property type="entry name" value="CNT_C_dom"/>
</dbReference>
<evidence type="ECO:0000313" key="13">
    <source>
        <dbReference type="Proteomes" id="UP000193560"/>
    </source>
</evidence>
<feature type="domain" description="Concentrative nucleoside transporter C-terminal" evidence="10">
    <location>
        <begin position="418"/>
        <end position="625"/>
    </location>
</feature>
<feature type="transmembrane region" description="Helical" evidence="8">
    <location>
        <begin position="196"/>
        <end position="217"/>
    </location>
</feature>
<feature type="domain" description="Concentrative nucleoside transporter N-terminal" evidence="9">
    <location>
        <begin position="233"/>
        <end position="305"/>
    </location>
</feature>
<comment type="similarity">
    <text evidence="2">Belongs to the concentrative nucleoside transporter (CNT) (TC 2.A.41) family.</text>
</comment>
<feature type="compositionally biased region" description="Basic and acidic residues" evidence="7">
    <location>
        <begin position="1"/>
        <end position="25"/>
    </location>
</feature>
<feature type="domain" description="Nucleoside transporter/FeoB GTPase Gate" evidence="11">
    <location>
        <begin position="315"/>
        <end position="411"/>
    </location>
</feature>
<name>A0A1X2IYA1_9FUNG</name>
<evidence type="ECO:0000256" key="2">
    <source>
        <dbReference type="ARBA" id="ARBA00009033"/>
    </source>
</evidence>
<dbReference type="EMBL" id="MCGE01000002">
    <property type="protein sequence ID" value="ORZ24270.1"/>
    <property type="molecule type" value="Genomic_DNA"/>
</dbReference>
<evidence type="ECO:0000256" key="1">
    <source>
        <dbReference type="ARBA" id="ARBA00004651"/>
    </source>
</evidence>
<comment type="caution">
    <text evidence="12">The sequence shown here is derived from an EMBL/GenBank/DDBJ whole genome shotgun (WGS) entry which is preliminary data.</text>
</comment>
<feature type="transmembrane region" description="Helical" evidence="8">
    <location>
        <begin position="605"/>
        <end position="627"/>
    </location>
</feature>
<dbReference type="Proteomes" id="UP000193560">
    <property type="component" value="Unassembled WGS sequence"/>
</dbReference>
<feature type="transmembrane region" description="Helical" evidence="8">
    <location>
        <begin position="153"/>
        <end position="175"/>
    </location>
</feature>
<keyword evidence="13" id="KW-1185">Reference proteome</keyword>
<keyword evidence="4 8" id="KW-0812">Transmembrane</keyword>
<feature type="transmembrane region" description="Helical" evidence="8">
    <location>
        <begin position="252"/>
        <end position="272"/>
    </location>
</feature>
<evidence type="ECO:0000259" key="11">
    <source>
        <dbReference type="Pfam" id="PF07670"/>
    </source>
</evidence>
<evidence type="ECO:0000256" key="3">
    <source>
        <dbReference type="ARBA" id="ARBA00022475"/>
    </source>
</evidence>
<evidence type="ECO:0000256" key="6">
    <source>
        <dbReference type="ARBA" id="ARBA00023136"/>
    </source>
</evidence>
<evidence type="ECO:0000259" key="9">
    <source>
        <dbReference type="Pfam" id="PF01773"/>
    </source>
</evidence>
<keyword evidence="3" id="KW-1003">Cell membrane</keyword>
<feature type="transmembrane region" description="Helical" evidence="8">
    <location>
        <begin position="509"/>
        <end position="527"/>
    </location>
</feature>
<comment type="subcellular location">
    <subcellularLocation>
        <location evidence="1">Cell membrane</location>
        <topology evidence="1">Multi-pass membrane protein</topology>
    </subcellularLocation>
</comment>
<evidence type="ECO:0000256" key="4">
    <source>
        <dbReference type="ARBA" id="ARBA00022692"/>
    </source>
</evidence>
<dbReference type="Pfam" id="PF07670">
    <property type="entry name" value="Gate"/>
    <property type="match status" value="1"/>
</dbReference>
<dbReference type="GO" id="GO:0015293">
    <property type="term" value="F:symporter activity"/>
    <property type="evidence" value="ECO:0007669"/>
    <property type="project" value="TreeGrafter"/>
</dbReference>
<accession>A0A1X2IYA1</accession>
<dbReference type="GO" id="GO:0005337">
    <property type="term" value="F:nucleoside transmembrane transporter activity"/>
    <property type="evidence" value="ECO:0007669"/>
    <property type="project" value="InterPro"/>
</dbReference>
<dbReference type="PANTHER" id="PTHR10590:SF4">
    <property type="entry name" value="SOLUTE CARRIER FAMILY 28 MEMBER 3"/>
    <property type="match status" value="1"/>
</dbReference>
<feature type="transmembrane region" description="Helical" evidence="8">
    <location>
        <begin position="312"/>
        <end position="334"/>
    </location>
</feature>
<dbReference type="PANTHER" id="PTHR10590">
    <property type="entry name" value="SODIUM/NUCLEOSIDE COTRANSPORTER"/>
    <property type="match status" value="1"/>
</dbReference>
<keyword evidence="6 8" id="KW-0472">Membrane</keyword>
<evidence type="ECO:0000259" key="10">
    <source>
        <dbReference type="Pfam" id="PF07662"/>
    </source>
</evidence>
<gene>
    <name evidence="12" type="ORF">BCR42DRAFT_402581</name>
</gene>
<dbReference type="Pfam" id="PF07662">
    <property type="entry name" value="Nucleos_tra2_C"/>
    <property type="match status" value="1"/>
</dbReference>
<reference evidence="12 13" key="1">
    <citation type="submission" date="2016-07" db="EMBL/GenBank/DDBJ databases">
        <title>Pervasive Adenine N6-methylation of Active Genes in Fungi.</title>
        <authorList>
            <consortium name="DOE Joint Genome Institute"/>
            <person name="Mondo S.J."/>
            <person name="Dannebaum R.O."/>
            <person name="Kuo R.C."/>
            <person name="Labutti K."/>
            <person name="Haridas S."/>
            <person name="Kuo A."/>
            <person name="Salamov A."/>
            <person name="Ahrendt S.R."/>
            <person name="Lipzen A."/>
            <person name="Sullivan W."/>
            <person name="Andreopoulos W.B."/>
            <person name="Clum A."/>
            <person name="Lindquist E."/>
            <person name="Daum C."/>
            <person name="Ramamoorthy G.K."/>
            <person name="Gryganskyi A."/>
            <person name="Culley D."/>
            <person name="Magnuson J.K."/>
            <person name="James T.Y."/>
            <person name="O'Malley M.A."/>
            <person name="Stajich J.E."/>
            <person name="Spatafora J.W."/>
            <person name="Visel A."/>
            <person name="Grigoriev I.V."/>
        </authorList>
    </citation>
    <scope>NUCLEOTIDE SEQUENCE [LARGE SCALE GENOMIC DNA]</scope>
    <source>
        <strain evidence="12 13">NRRL 1336</strain>
    </source>
</reference>
<feature type="transmembrane region" description="Helical" evidence="8">
    <location>
        <begin position="471"/>
        <end position="497"/>
    </location>
</feature>
<dbReference type="InterPro" id="IPR008276">
    <property type="entry name" value="C_nuclsd_transpt"/>
</dbReference>
<evidence type="ECO:0000256" key="7">
    <source>
        <dbReference type="SAM" id="MobiDB-lite"/>
    </source>
</evidence>
<protein>
    <submittedName>
        <fullName evidence="12">Na+ dependent nucleoside transporter C-terminus-domain-containing protein</fullName>
    </submittedName>
</protein>
<sequence length="628" mass="68086">MDTKKVINNGDEPHGDTRIQEDGRRPSVISCSGAPAPDNGLTTTTHRRDSIGGDIKKTDPDLTLSALDEKMTVYSGEHTNIDMVEDGASKTCEYEPSCGDRQEQKQKRNWSLGAMYTRYRPWCHLIMWLIFTGFLAAAYALQVPKGYNQENLILGLIYAWFCLFMIFNYIPTTVVTKPCGKIIHIVSSPIMRISPLIRTFLYAGLVTVVMVVTVFSLPEKEESTRVQRVISLFGMGVFIGIMVLSSKHRRSINWNTISGGMLLQFLLALFVFRSNAGHDIFGWASQFAQGYLSKAYHGTAFVFGEDVANSSAFAVSVFPALIFFAATVQILYYFGALQWLLTKCSFIFTSLLGISGAEAVVAVASPFLGQGENALLIKPYLPVLTDAELHQVMTSGFATISGSVLYGYIAIGIDGGSLLTSCIMSIPCSIAVSKLRYPETEVPVTMNGVTVPEEEEKANNILDAASRGAGIGLTIILSMAANLITLLALLYAVNAGLTWIGNFLTIQDLTLQLITGYIFVPIAWLMGVENKDVVSVGQLLALKVWANEFVAYQELKSTYDGVISERSKLIATYALCGFANLGSIGLQVSVLGGLAKSRTAAISSLAVSAMLCGAMSTWISACLAGMLV</sequence>
<feature type="region of interest" description="Disordered" evidence="7">
    <location>
        <begin position="1"/>
        <end position="56"/>
    </location>
</feature>
<keyword evidence="5 8" id="KW-1133">Transmembrane helix</keyword>
<dbReference type="Pfam" id="PF01773">
    <property type="entry name" value="Nucleos_tra2_N"/>
    <property type="match status" value="1"/>
</dbReference>
<evidence type="ECO:0000256" key="5">
    <source>
        <dbReference type="ARBA" id="ARBA00022989"/>
    </source>
</evidence>
<dbReference type="STRING" id="90262.A0A1X2IYA1"/>
<dbReference type="OrthoDB" id="6075923at2759"/>
<organism evidence="12 13">
    <name type="scientific">Absidia repens</name>
    <dbReference type="NCBI Taxonomy" id="90262"/>
    <lineage>
        <taxon>Eukaryota</taxon>
        <taxon>Fungi</taxon>
        <taxon>Fungi incertae sedis</taxon>
        <taxon>Mucoromycota</taxon>
        <taxon>Mucoromycotina</taxon>
        <taxon>Mucoromycetes</taxon>
        <taxon>Mucorales</taxon>
        <taxon>Cunninghamellaceae</taxon>
        <taxon>Absidia</taxon>
    </lineage>
</organism>
<feature type="transmembrane region" description="Helical" evidence="8">
    <location>
        <begin position="346"/>
        <end position="369"/>
    </location>
</feature>
<dbReference type="GO" id="GO:0005886">
    <property type="term" value="C:plasma membrane"/>
    <property type="evidence" value="ECO:0007669"/>
    <property type="project" value="UniProtKB-SubCell"/>
</dbReference>
<feature type="compositionally biased region" description="Basic and acidic residues" evidence="7">
    <location>
        <begin position="46"/>
        <end position="56"/>
    </location>
</feature>
<feature type="transmembrane region" description="Helical" evidence="8">
    <location>
        <begin position="570"/>
        <end position="593"/>
    </location>
</feature>
<feature type="transmembrane region" description="Helical" evidence="8">
    <location>
        <begin position="229"/>
        <end position="245"/>
    </location>
</feature>
<dbReference type="AlphaFoldDB" id="A0A1X2IYA1"/>